<dbReference type="GO" id="GO:0033186">
    <property type="term" value="C:CAF-1 complex"/>
    <property type="evidence" value="ECO:0007669"/>
    <property type="project" value="TreeGrafter"/>
</dbReference>
<dbReference type="GO" id="GO:0005634">
    <property type="term" value="C:nucleus"/>
    <property type="evidence" value="ECO:0007669"/>
    <property type="project" value="UniProtKB-SubCell"/>
</dbReference>
<dbReference type="Proteomes" id="UP000053097">
    <property type="component" value="Unassembled WGS sequence"/>
</dbReference>
<dbReference type="PANTHER" id="PTHR15272:SF0">
    <property type="entry name" value="CHROMATIN ASSEMBLY FACTOR 1 SUBUNIT A"/>
    <property type="match status" value="1"/>
</dbReference>
<dbReference type="OrthoDB" id="79480at2759"/>
<feature type="region of interest" description="Disordered" evidence="7">
    <location>
        <begin position="932"/>
        <end position="1003"/>
    </location>
</feature>
<evidence type="ECO:0000256" key="1">
    <source>
        <dbReference type="ARBA" id="ARBA00004123"/>
    </source>
</evidence>
<evidence type="ECO:0000256" key="7">
    <source>
        <dbReference type="SAM" id="MobiDB-lite"/>
    </source>
</evidence>
<evidence type="ECO:0000256" key="4">
    <source>
        <dbReference type="ARBA" id="ARBA00023186"/>
    </source>
</evidence>
<keyword evidence="3" id="KW-0227">DNA damage</keyword>
<reference evidence="10 11" key="1">
    <citation type="journal article" date="2014" name="Curr. Biol.">
        <title>The genome of the clonal raider ant Cerapachys biroi.</title>
        <authorList>
            <person name="Oxley P.R."/>
            <person name="Ji L."/>
            <person name="Fetter-Pruneda I."/>
            <person name="McKenzie S.K."/>
            <person name="Li C."/>
            <person name="Hu H."/>
            <person name="Zhang G."/>
            <person name="Kronauer D.J."/>
        </authorList>
    </citation>
    <scope>NUCLEOTIDE SEQUENCE [LARGE SCALE GENOMIC DNA]</scope>
</reference>
<accession>A0A026W042</accession>
<name>A0A026W042_OOCBI</name>
<feature type="domain" description="Chromatin assembly factor 1 p150 subunit acidic region" evidence="8">
    <location>
        <begin position="312"/>
        <end position="447"/>
    </location>
</feature>
<keyword evidence="6" id="KW-0539">Nucleus</keyword>
<dbReference type="GO" id="GO:0006334">
    <property type="term" value="P:nucleosome assembly"/>
    <property type="evidence" value="ECO:0007669"/>
    <property type="project" value="TreeGrafter"/>
</dbReference>
<feature type="compositionally biased region" description="Polar residues" evidence="7">
    <location>
        <begin position="886"/>
        <end position="901"/>
    </location>
</feature>
<feature type="compositionally biased region" description="Basic and acidic residues" evidence="7">
    <location>
        <begin position="934"/>
        <end position="947"/>
    </location>
</feature>
<dbReference type="EMBL" id="KK107519">
    <property type="protein sequence ID" value="EZA49423.1"/>
    <property type="molecule type" value="Genomic_DNA"/>
</dbReference>
<feature type="region of interest" description="Disordered" evidence="7">
    <location>
        <begin position="829"/>
        <end position="917"/>
    </location>
</feature>
<feature type="compositionally biased region" description="Acidic residues" evidence="7">
    <location>
        <begin position="572"/>
        <end position="583"/>
    </location>
</feature>
<keyword evidence="4" id="KW-0143">Chaperone</keyword>
<gene>
    <name evidence="10" type="ORF">X777_11921</name>
</gene>
<dbReference type="InterPro" id="IPR021644">
    <property type="entry name" value="CAF-1_p150_acidic"/>
</dbReference>
<proteinExistence type="predicted"/>
<keyword evidence="5" id="KW-0234">DNA repair</keyword>
<dbReference type="OMA" id="RAKYLHF"/>
<dbReference type="GO" id="GO:0006260">
    <property type="term" value="P:DNA replication"/>
    <property type="evidence" value="ECO:0007669"/>
    <property type="project" value="UniProtKB-KW"/>
</dbReference>
<keyword evidence="2" id="KW-0235">DNA replication</keyword>
<dbReference type="InterPro" id="IPR022043">
    <property type="entry name" value="CAF1A_DD"/>
</dbReference>
<evidence type="ECO:0000259" key="9">
    <source>
        <dbReference type="Pfam" id="PF12253"/>
    </source>
</evidence>
<feature type="compositionally biased region" description="Basic and acidic residues" evidence="7">
    <location>
        <begin position="167"/>
        <end position="202"/>
    </location>
</feature>
<evidence type="ECO:0000256" key="5">
    <source>
        <dbReference type="ARBA" id="ARBA00023204"/>
    </source>
</evidence>
<feature type="compositionally biased region" description="Basic and acidic residues" evidence="7">
    <location>
        <begin position="297"/>
        <end position="403"/>
    </location>
</feature>
<feature type="region of interest" description="Disordered" evidence="7">
    <location>
        <begin position="40"/>
        <end position="405"/>
    </location>
</feature>
<feature type="compositionally biased region" description="Polar residues" evidence="7">
    <location>
        <begin position="218"/>
        <end position="229"/>
    </location>
</feature>
<feature type="compositionally biased region" description="Basic and acidic residues" evidence="7">
    <location>
        <begin position="837"/>
        <end position="856"/>
    </location>
</feature>
<feature type="region of interest" description="Disordered" evidence="7">
    <location>
        <begin position="572"/>
        <end position="611"/>
    </location>
</feature>
<dbReference type="AlphaFoldDB" id="A0A026W042"/>
<dbReference type="Pfam" id="PF12253">
    <property type="entry name" value="CAF1A_dimeriz"/>
    <property type="match status" value="1"/>
</dbReference>
<feature type="compositionally biased region" description="Polar residues" evidence="7">
    <location>
        <begin position="40"/>
        <end position="53"/>
    </location>
</feature>
<evidence type="ECO:0000313" key="10">
    <source>
        <dbReference type="EMBL" id="EZA49423.1"/>
    </source>
</evidence>
<feature type="compositionally biased region" description="Basic and acidic residues" evidence="7">
    <location>
        <begin position="105"/>
        <end position="141"/>
    </location>
</feature>
<keyword evidence="11" id="KW-1185">Reference proteome</keyword>
<feature type="compositionally biased region" description="Polar residues" evidence="7">
    <location>
        <begin position="251"/>
        <end position="266"/>
    </location>
</feature>
<feature type="domain" description="Chromatin assembly factor 1 subunit A dimerization" evidence="9">
    <location>
        <begin position="531"/>
        <end position="601"/>
    </location>
</feature>
<feature type="region of interest" description="Disordered" evidence="7">
    <location>
        <begin position="703"/>
        <end position="730"/>
    </location>
</feature>
<feature type="compositionally biased region" description="Acidic residues" evidence="7">
    <location>
        <begin position="591"/>
        <end position="607"/>
    </location>
</feature>
<protein>
    <submittedName>
        <fullName evidence="10">Chromatin assembly factor 1 subunit A</fullName>
    </submittedName>
</protein>
<evidence type="ECO:0000313" key="11">
    <source>
        <dbReference type="Proteomes" id="UP000053097"/>
    </source>
</evidence>
<dbReference type="GO" id="GO:0006281">
    <property type="term" value="P:DNA repair"/>
    <property type="evidence" value="ECO:0007669"/>
    <property type="project" value="UniProtKB-KW"/>
</dbReference>
<evidence type="ECO:0000256" key="6">
    <source>
        <dbReference type="ARBA" id="ARBA00023242"/>
    </source>
</evidence>
<evidence type="ECO:0000259" key="8">
    <source>
        <dbReference type="Pfam" id="PF11600"/>
    </source>
</evidence>
<feature type="compositionally biased region" description="Basic and acidic residues" evidence="7">
    <location>
        <begin position="867"/>
        <end position="885"/>
    </location>
</feature>
<organism evidence="10 11">
    <name type="scientific">Ooceraea biroi</name>
    <name type="common">Clonal raider ant</name>
    <name type="synonym">Cerapachys biroi</name>
    <dbReference type="NCBI Taxonomy" id="2015173"/>
    <lineage>
        <taxon>Eukaryota</taxon>
        <taxon>Metazoa</taxon>
        <taxon>Ecdysozoa</taxon>
        <taxon>Arthropoda</taxon>
        <taxon>Hexapoda</taxon>
        <taxon>Insecta</taxon>
        <taxon>Pterygota</taxon>
        <taxon>Neoptera</taxon>
        <taxon>Endopterygota</taxon>
        <taxon>Hymenoptera</taxon>
        <taxon>Apocrita</taxon>
        <taxon>Aculeata</taxon>
        <taxon>Formicoidea</taxon>
        <taxon>Formicidae</taxon>
        <taxon>Dorylinae</taxon>
        <taxon>Ooceraea</taxon>
    </lineage>
</organism>
<dbReference type="Pfam" id="PF11600">
    <property type="entry name" value="CAF1A_acidic"/>
    <property type="match status" value="1"/>
</dbReference>
<evidence type="ECO:0000256" key="3">
    <source>
        <dbReference type="ARBA" id="ARBA00022763"/>
    </source>
</evidence>
<feature type="compositionally biased region" description="Low complexity" evidence="7">
    <location>
        <begin position="62"/>
        <end position="73"/>
    </location>
</feature>
<comment type="subcellular location">
    <subcellularLocation>
        <location evidence="1">Nucleus</location>
    </subcellularLocation>
</comment>
<evidence type="ECO:0000256" key="2">
    <source>
        <dbReference type="ARBA" id="ARBA00022705"/>
    </source>
</evidence>
<sequence length="1003" mass="115939">MTFNEMKMMDVSIDDDDCAVEAVKPAKKKKMKQAQLPFQALNSAKLSPSTNIEPNKKRKVTSPLVSLKSPKVSKLSKKDHLNQNILEDEEENVRGSSKECIVVSDDEKKDVQSEQSVDDEKKDVQSKQSVDDENKKGDITPKRSSLGKNKKLDKSQQKSGALTKFLKKTDRKITADSDGSTRESKSRQDLQDTSVQEEKNEVSLDESLEPQSSDKYKLQMSQGKESPSVHNDKQAESPSFQQWDSDVAVLSSDNENPSELDGSTLSRNEETEESAVPVTPKSDKHVMKTLKRLTPKQLEKREEIARRKEEKLKLRKEKEKKREEEKANRRRERQEKQKEKEEKERMEKEQKKKEKELKELKKQLEIEQKQKDKEAKEEERRKREEAREEEKRRKEEEKLEAERRKQKAASNFASFFVSRKHEAKQIEEESVVEVKNFMPFEVKADMKIAPVCRRMLNEGEKSLLDEQRDTDVQKSKLYVEDLRKGRIVPRTSLKTWPLEAKDDDIILLDDDNDGSSNIIRDAHNLEKHRPKLLQFKENRRPPYWGTWRKRSKVLNSRRPFVKDEKWFDYEVDSDDEWEEEEPGESLKGSDDEKDEENPEENEYDVDNEFMVPHGYLSDEEARADEEEMEDMSPHTQKMKLKILGEQFEAEMNAKTHKLKPKIIGCCWEGIDKSFPESVPPHIRELLSARRAWVRCVPITLPSSTTTEDDSSANAECKTPTQSTRGPKKTKFPNEALADLIRLLHGNTHGRHFLMREFMTFWNRKDDGTLSKVSVLQKINEVAKRIACPEKGPMHLKSCWYVSSDIRKQCLPDDEELSLPNRWTYILTPSRKSNTQDVADKPEKEEREKEKEKERKHVPLITQFAKKITQEEMKRQLTRPEGEETSKQPTPKLLSQVTSKLPSLQRPPKRATLISVGRGEQFPEKSRILAISINKKQEEEASTSKEKSDDDNDIVFVESASDTSGAKSQKPEASDEQANCDEDMKPSKGGNAGANVIVIDDFVE</sequence>
<dbReference type="STRING" id="2015173.A0A026W042"/>
<dbReference type="PANTHER" id="PTHR15272">
    <property type="entry name" value="CHROMATIN ASSEMBLY FACTOR 1 SUBUNIT A CAF-1 SUBUNIT A"/>
    <property type="match status" value="1"/>
</dbReference>